<sequence>MSESDKPSSSSISSSTKRLLTTATFAVISYIIFFCQFPTVCLDVEGQQHHIVHGIPKQYLPLGGWPPIHVYQPSQDKNSTVAICTIVKNETMYIDEWVDFHIALGFAPIYIYDNMLAPDIELEDWYQKRYDTHEYVQIIHFPHTPVQLAAYDQCIKVDAKDDTFVGLFDVDEFLVLKKHKNVVDFMNEHCKEPICGQLTVNWRMMGVSNQTRYTNVPITKRNVHTDSEAWGTVKTIVRPSYVADNLAWRHTVRLKKGYWLDTRGVIINNTGWKVQANNDGPSDVALFHHYSYKSLEEFHYKNCVRGNSLGKRGENFNLCERDILVEGRIFNDDAWQQLKRMVPEKYSVFDAIQKVSVNATASELRIGGGGER</sequence>
<reference evidence="8 9" key="1">
    <citation type="journal article" date="2004" name="Science">
        <title>The genome of the diatom Thalassiosira pseudonana: ecology, evolution, and metabolism.</title>
        <authorList>
            <person name="Armbrust E.V."/>
            <person name="Berges J.A."/>
            <person name="Bowler C."/>
            <person name="Green B.R."/>
            <person name="Martinez D."/>
            <person name="Putnam N.H."/>
            <person name="Zhou S."/>
            <person name="Allen A.E."/>
            <person name="Apt K.E."/>
            <person name="Bechner M."/>
            <person name="Brzezinski M.A."/>
            <person name="Chaal B.K."/>
            <person name="Chiovitti A."/>
            <person name="Davis A.K."/>
            <person name="Demarest M.S."/>
            <person name="Detter J.C."/>
            <person name="Glavina T."/>
            <person name="Goodstein D."/>
            <person name="Hadi M.Z."/>
            <person name="Hellsten U."/>
            <person name="Hildebrand M."/>
            <person name="Jenkins B.D."/>
            <person name="Jurka J."/>
            <person name="Kapitonov V.V."/>
            <person name="Kroger N."/>
            <person name="Lau W.W."/>
            <person name="Lane T.W."/>
            <person name="Larimer F.W."/>
            <person name="Lippmeier J.C."/>
            <person name="Lucas S."/>
            <person name="Medina M."/>
            <person name="Montsant A."/>
            <person name="Obornik M."/>
            <person name="Parker M.S."/>
            <person name="Palenik B."/>
            <person name="Pazour G.J."/>
            <person name="Richardson P.M."/>
            <person name="Rynearson T.A."/>
            <person name="Saito M.A."/>
            <person name="Schwartz D.C."/>
            <person name="Thamatrakoln K."/>
            <person name="Valentin K."/>
            <person name="Vardi A."/>
            <person name="Wilkerson F.P."/>
            <person name="Rokhsar D.S."/>
        </authorList>
    </citation>
    <scope>NUCLEOTIDE SEQUENCE [LARGE SCALE GENOMIC DNA]</scope>
    <source>
        <strain evidence="8 9">CCMP1335</strain>
    </source>
</reference>
<keyword evidence="4" id="KW-0808">Transferase</keyword>
<dbReference type="GO" id="GO:0016020">
    <property type="term" value="C:membrane"/>
    <property type="evidence" value="ECO:0007669"/>
    <property type="project" value="UniProtKB-SubCell"/>
</dbReference>
<evidence type="ECO:0000256" key="5">
    <source>
        <dbReference type="ARBA" id="ARBA00022692"/>
    </source>
</evidence>
<accession>B8CGP1</accession>
<dbReference type="RefSeq" id="XP_002295333.1">
    <property type="nucleotide sequence ID" value="XM_002295297.1"/>
</dbReference>
<dbReference type="PANTHER" id="PTHR21461:SF69">
    <property type="entry name" value="GLYCOSYLTRANSFERASE FAMILY 92 PROTEIN"/>
    <property type="match status" value="1"/>
</dbReference>
<protein>
    <recommendedName>
        <fullName evidence="10">Glycosyltransferase family 92 protein</fullName>
    </recommendedName>
</protein>
<dbReference type="Proteomes" id="UP000001449">
    <property type="component" value="Chromosome 24"/>
</dbReference>
<dbReference type="eggNOG" id="ENOG502RWYP">
    <property type="taxonomic scope" value="Eukaryota"/>
</dbReference>
<keyword evidence="6" id="KW-1133">Transmembrane helix</keyword>
<evidence type="ECO:0000313" key="8">
    <source>
        <dbReference type="EMBL" id="EED87399.1"/>
    </source>
</evidence>
<gene>
    <name evidence="8" type="ORF">THAPSDRAFT_25905</name>
</gene>
<dbReference type="OMA" id="THEYVQI"/>
<keyword evidence="7" id="KW-0472">Membrane</keyword>
<dbReference type="Pfam" id="PF01697">
    <property type="entry name" value="Glyco_transf_92"/>
    <property type="match status" value="1"/>
</dbReference>
<evidence type="ECO:0000313" key="9">
    <source>
        <dbReference type="Proteomes" id="UP000001449"/>
    </source>
</evidence>
<evidence type="ECO:0000256" key="2">
    <source>
        <dbReference type="ARBA" id="ARBA00007647"/>
    </source>
</evidence>
<dbReference type="InterPro" id="IPR008166">
    <property type="entry name" value="Glyco_transf_92"/>
</dbReference>
<dbReference type="EMBL" id="CM000655">
    <property type="protein sequence ID" value="EED87399.1"/>
    <property type="molecule type" value="Genomic_DNA"/>
</dbReference>
<dbReference type="PANTHER" id="PTHR21461">
    <property type="entry name" value="GLYCOSYLTRANSFERASE FAMILY 92 PROTEIN"/>
    <property type="match status" value="1"/>
</dbReference>
<dbReference type="GO" id="GO:0005737">
    <property type="term" value="C:cytoplasm"/>
    <property type="evidence" value="ECO:0000318"/>
    <property type="project" value="GO_Central"/>
</dbReference>
<reference evidence="8 9" key="2">
    <citation type="journal article" date="2008" name="Nature">
        <title>The Phaeodactylum genome reveals the evolutionary history of diatom genomes.</title>
        <authorList>
            <person name="Bowler C."/>
            <person name="Allen A.E."/>
            <person name="Badger J.H."/>
            <person name="Grimwood J."/>
            <person name="Jabbari K."/>
            <person name="Kuo A."/>
            <person name="Maheswari U."/>
            <person name="Martens C."/>
            <person name="Maumus F."/>
            <person name="Otillar R.P."/>
            <person name="Rayko E."/>
            <person name="Salamov A."/>
            <person name="Vandepoele K."/>
            <person name="Beszteri B."/>
            <person name="Gruber A."/>
            <person name="Heijde M."/>
            <person name="Katinka M."/>
            <person name="Mock T."/>
            <person name="Valentin K."/>
            <person name="Verret F."/>
            <person name="Berges J.A."/>
            <person name="Brownlee C."/>
            <person name="Cadoret J.P."/>
            <person name="Chiovitti A."/>
            <person name="Choi C.J."/>
            <person name="Coesel S."/>
            <person name="De Martino A."/>
            <person name="Detter J.C."/>
            <person name="Durkin C."/>
            <person name="Falciatore A."/>
            <person name="Fournet J."/>
            <person name="Haruta M."/>
            <person name="Huysman M.J."/>
            <person name="Jenkins B.D."/>
            <person name="Jiroutova K."/>
            <person name="Jorgensen R.E."/>
            <person name="Joubert Y."/>
            <person name="Kaplan A."/>
            <person name="Kroger N."/>
            <person name="Kroth P.G."/>
            <person name="La Roche J."/>
            <person name="Lindquist E."/>
            <person name="Lommer M."/>
            <person name="Martin-Jezequel V."/>
            <person name="Lopez P.J."/>
            <person name="Lucas S."/>
            <person name="Mangogna M."/>
            <person name="McGinnis K."/>
            <person name="Medlin L.K."/>
            <person name="Montsant A."/>
            <person name="Oudot-Le Secq M.P."/>
            <person name="Napoli C."/>
            <person name="Obornik M."/>
            <person name="Parker M.S."/>
            <person name="Petit J.L."/>
            <person name="Porcel B.M."/>
            <person name="Poulsen N."/>
            <person name="Robison M."/>
            <person name="Rychlewski L."/>
            <person name="Rynearson T.A."/>
            <person name="Schmutz J."/>
            <person name="Shapiro H."/>
            <person name="Siaut M."/>
            <person name="Stanley M."/>
            <person name="Sussman M.R."/>
            <person name="Taylor A.R."/>
            <person name="Vardi A."/>
            <person name="von Dassow P."/>
            <person name="Vyverman W."/>
            <person name="Willis A."/>
            <person name="Wyrwicz L.S."/>
            <person name="Rokhsar D.S."/>
            <person name="Weissenbach J."/>
            <person name="Armbrust E.V."/>
            <person name="Green B.R."/>
            <person name="Van de Peer Y."/>
            <person name="Grigoriev I.V."/>
        </authorList>
    </citation>
    <scope>NUCLEOTIDE SEQUENCE [LARGE SCALE GENOMIC DNA]</scope>
    <source>
        <strain evidence="8 9">CCMP1335</strain>
    </source>
</reference>
<dbReference type="GO" id="GO:0016757">
    <property type="term" value="F:glycosyltransferase activity"/>
    <property type="evidence" value="ECO:0000318"/>
    <property type="project" value="GO_Central"/>
</dbReference>
<organism evidence="8 9">
    <name type="scientific">Thalassiosira pseudonana</name>
    <name type="common">Marine diatom</name>
    <name type="synonym">Cyclotella nana</name>
    <dbReference type="NCBI Taxonomy" id="35128"/>
    <lineage>
        <taxon>Eukaryota</taxon>
        <taxon>Sar</taxon>
        <taxon>Stramenopiles</taxon>
        <taxon>Ochrophyta</taxon>
        <taxon>Bacillariophyta</taxon>
        <taxon>Coscinodiscophyceae</taxon>
        <taxon>Thalassiosirophycidae</taxon>
        <taxon>Thalassiosirales</taxon>
        <taxon>Thalassiosiraceae</taxon>
        <taxon>Thalassiosira</taxon>
    </lineage>
</organism>
<dbReference type="STRING" id="35128.B8CGP1"/>
<dbReference type="GeneID" id="7451975"/>
<name>B8CGP1_THAPS</name>
<evidence type="ECO:0008006" key="10">
    <source>
        <dbReference type="Google" id="ProtNLM"/>
    </source>
</evidence>
<evidence type="ECO:0000256" key="6">
    <source>
        <dbReference type="ARBA" id="ARBA00022989"/>
    </source>
</evidence>
<dbReference type="PaxDb" id="35128-Thaps25905"/>
<keyword evidence="3" id="KW-0328">Glycosyltransferase</keyword>
<evidence type="ECO:0000256" key="7">
    <source>
        <dbReference type="ARBA" id="ARBA00023136"/>
    </source>
</evidence>
<evidence type="ECO:0000256" key="4">
    <source>
        <dbReference type="ARBA" id="ARBA00022679"/>
    </source>
</evidence>
<dbReference type="KEGG" id="tps:THAPSDRAFT_25905"/>
<comment type="similarity">
    <text evidence="2">Belongs to the glycosyltransferase 92 family.</text>
</comment>
<dbReference type="AlphaFoldDB" id="B8CGP1"/>
<keyword evidence="5" id="KW-0812">Transmembrane</keyword>
<dbReference type="InParanoid" id="B8CGP1"/>
<comment type="subcellular location">
    <subcellularLocation>
        <location evidence="1">Membrane</location>
        <topology evidence="1">Single-pass membrane protein</topology>
    </subcellularLocation>
</comment>
<proteinExistence type="inferred from homology"/>
<evidence type="ECO:0000256" key="1">
    <source>
        <dbReference type="ARBA" id="ARBA00004167"/>
    </source>
</evidence>
<evidence type="ECO:0000256" key="3">
    <source>
        <dbReference type="ARBA" id="ARBA00022676"/>
    </source>
</evidence>
<keyword evidence="9" id="KW-1185">Reference proteome</keyword>
<dbReference type="HOGENOM" id="CLU_744938_0_0_1"/>